<dbReference type="EMBL" id="FN653250">
    <property type="protein sequence ID" value="CBY14101.1"/>
    <property type="molecule type" value="Genomic_DNA"/>
</dbReference>
<dbReference type="Proteomes" id="UP000001307">
    <property type="component" value="Unassembled WGS sequence"/>
</dbReference>
<evidence type="ECO:0000256" key="7">
    <source>
        <dbReference type="ARBA" id="ARBA00022505"/>
    </source>
</evidence>
<dbReference type="InterPro" id="IPR001199">
    <property type="entry name" value="Cyt_B5-like_heme/steroid-bd"/>
</dbReference>
<dbReference type="InterPro" id="IPR000572">
    <property type="entry name" value="OxRdtase_Mopterin-bd_dom"/>
</dbReference>
<dbReference type="Gene3D" id="2.60.40.650">
    <property type="match status" value="1"/>
</dbReference>
<evidence type="ECO:0000256" key="6">
    <source>
        <dbReference type="ARBA" id="ARBA00012505"/>
    </source>
</evidence>
<dbReference type="FunFam" id="3.10.120.10:FF:000007">
    <property type="entry name" value="Sulfite oxidase, mitochondrial"/>
    <property type="match status" value="1"/>
</dbReference>
<name>E4XWP6_OIKDI</name>
<dbReference type="GO" id="GO:0006790">
    <property type="term" value="P:sulfur compound metabolic process"/>
    <property type="evidence" value="ECO:0007669"/>
    <property type="project" value="UniProtKB-UniPathway"/>
</dbReference>
<keyword evidence="10" id="KW-0560">Oxidoreductase</keyword>
<dbReference type="FunCoup" id="E4XWP6">
    <property type="interactions" value="296"/>
</dbReference>
<accession>E4XWP6</accession>
<comment type="cofactor">
    <cofactor evidence="1">
        <name>Mo-molybdopterin</name>
        <dbReference type="ChEBI" id="CHEBI:71302"/>
    </cofactor>
</comment>
<dbReference type="GO" id="GO:0020037">
    <property type="term" value="F:heme binding"/>
    <property type="evidence" value="ECO:0007669"/>
    <property type="project" value="TreeGrafter"/>
</dbReference>
<evidence type="ECO:0000256" key="14">
    <source>
        <dbReference type="ARBA" id="ARBA00049078"/>
    </source>
</evidence>
<dbReference type="PANTHER" id="PTHR19372:SF7">
    <property type="entry name" value="SULFITE OXIDASE, MITOCHONDRIAL"/>
    <property type="match status" value="1"/>
</dbReference>
<dbReference type="PRINTS" id="PR00363">
    <property type="entry name" value="CYTOCHROMEB5"/>
</dbReference>
<dbReference type="UniPathway" id="UPA00096"/>
<keyword evidence="18" id="KW-1185">Reference proteome</keyword>
<dbReference type="EC" id="1.8.3.1" evidence="6"/>
<dbReference type="OrthoDB" id="10051395at2759"/>
<evidence type="ECO:0000259" key="16">
    <source>
        <dbReference type="PROSITE" id="PS50255"/>
    </source>
</evidence>
<evidence type="ECO:0000256" key="1">
    <source>
        <dbReference type="ARBA" id="ARBA00001924"/>
    </source>
</evidence>
<dbReference type="AlphaFoldDB" id="E4XWP6"/>
<dbReference type="InterPro" id="IPR036400">
    <property type="entry name" value="Cyt_B5-like_heme/steroid_sf"/>
</dbReference>
<dbReference type="SUPFAM" id="SSF81296">
    <property type="entry name" value="E set domains"/>
    <property type="match status" value="1"/>
</dbReference>
<dbReference type="Gene3D" id="3.10.120.10">
    <property type="entry name" value="Cytochrome b5-like heme/steroid binding domain"/>
    <property type="match status" value="1"/>
</dbReference>
<comment type="function">
    <text evidence="13">Catalyzes the oxidation of sulfite to sulfate, the terminal reaction in the oxidative degradation of sulfur-containing amino acids.</text>
</comment>
<proteinExistence type="predicted"/>
<dbReference type="GO" id="GO:0043546">
    <property type="term" value="F:molybdopterin cofactor binding"/>
    <property type="evidence" value="ECO:0007669"/>
    <property type="project" value="TreeGrafter"/>
</dbReference>
<feature type="region of interest" description="Disordered" evidence="15">
    <location>
        <begin position="156"/>
        <end position="175"/>
    </location>
</feature>
<evidence type="ECO:0000313" key="18">
    <source>
        <dbReference type="Proteomes" id="UP000001307"/>
    </source>
</evidence>
<comment type="pathway">
    <text evidence="4">Sulfur metabolism.</text>
</comment>
<dbReference type="SUPFAM" id="SSF56524">
    <property type="entry name" value="Oxidoreductase molybdopterin-binding domain"/>
    <property type="match status" value="1"/>
</dbReference>
<dbReference type="FunFam" id="3.90.420.10:FF:000002">
    <property type="entry name" value="sulfite oxidase, mitochondrial"/>
    <property type="match status" value="1"/>
</dbReference>
<evidence type="ECO:0000256" key="11">
    <source>
        <dbReference type="ARBA" id="ARBA00023004"/>
    </source>
</evidence>
<dbReference type="PROSITE" id="PS50255">
    <property type="entry name" value="CYTOCHROME_B5_2"/>
    <property type="match status" value="1"/>
</dbReference>
<dbReference type="InterPro" id="IPR008335">
    <property type="entry name" value="Mopterin_OxRdtase_euk"/>
</dbReference>
<dbReference type="GO" id="GO:0005758">
    <property type="term" value="C:mitochondrial intermembrane space"/>
    <property type="evidence" value="ECO:0007669"/>
    <property type="project" value="UniProtKB-SubCell"/>
</dbReference>
<comment type="pathway">
    <text evidence="5">Energy metabolism; sulfur metabolism.</text>
</comment>
<keyword evidence="9" id="KW-0479">Metal-binding</keyword>
<evidence type="ECO:0000256" key="2">
    <source>
        <dbReference type="ARBA" id="ARBA00001970"/>
    </source>
</evidence>
<evidence type="ECO:0000256" key="13">
    <source>
        <dbReference type="ARBA" id="ARBA00033734"/>
    </source>
</evidence>
<dbReference type="SUPFAM" id="SSF55856">
    <property type="entry name" value="Cytochrome b5-like heme/steroid binding domain"/>
    <property type="match status" value="1"/>
</dbReference>
<gene>
    <name evidence="17" type="ORF">GSOID_T00007069001</name>
</gene>
<feature type="domain" description="Cytochrome b5 heme-binding" evidence="16">
    <location>
        <begin position="64"/>
        <end position="142"/>
    </location>
</feature>
<evidence type="ECO:0000256" key="8">
    <source>
        <dbReference type="ARBA" id="ARBA00022617"/>
    </source>
</evidence>
<keyword evidence="7" id="KW-0500">Molybdenum</keyword>
<comment type="cofactor">
    <cofactor evidence="2">
        <name>heme b</name>
        <dbReference type="ChEBI" id="CHEBI:60344"/>
    </cofactor>
</comment>
<dbReference type="GO" id="GO:0030151">
    <property type="term" value="F:molybdenum ion binding"/>
    <property type="evidence" value="ECO:0007669"/>
    <property type="project" value="InterPro"/>
</dbReference>
<dbReference type="PRINTS" id="PR00407">
    <property type="entry name" value="EUMOPTERIN"/>
</dbReference>
<evidence type="ECO:0000256" key="4">
    <source>
        <dbReference type="ARBA" id="ARBA00004678"/>
    </source>
</evidence>
<organism evidence="17">
    <name type="scientific">Oikopleura dioica</name>
    <name type="common">Tunicate</name>
    <dbReference type="NCBI Taxonomy" id="34765"/>
    <lineage>
        <taxon>Eukaryota</taxon>
        <taxon>Metazoa</taxon>
        <taxon>Chordata</taxon>
        <taxon>Tunicata</taxon>
        <taxon>Appendicularia</taxon>
        <taxon>Copelata</taxon>
        <taxon>Oikopleuridae</taxon>
        <taxon>Oikopleura</taxon>
    </lineage>
</organism>
<dbReference type="InterPro" id="IPR036374">
    <property type="entry name" value="OxRdtase_Mopterin-bd_sf"/>
</dbReference>
<keyword evidence="11" id="KW-0408">Iron</keyword>
<evidence type="ECO:0000256" key="3">
    <source>
        <dbReference type="ARBA" id="ARBA00004569"/>
    </source>
</evidence>
<dbReference type="SMART" id="SM01117">
    <property type="entry name" value="Cyt-b5"/>
    <property type="match status" value="1"/>
</dbReference>
<dbReference type="PANTHER" id="PTHR19372">
    <property type="entry name" value="SULFITE REDUCTASE"/>
    <property type="match status" value="1"/>
</dbReference>
<evidence type="ECO:0000256" key="10">
    <source>
        <dbReference type="ARBA" id="ARBA00023002"/>
    </source>
</evidence>
<keyword evidence="12" id="KW-0496">Mitochondrion</keyword>
<dbReference type="InParanoid" id="E4XWP6"/>
<protein>
    <recommendedName>
        <fullName evidence="6">sulfite oxidase</fullName>
        <ecNumber evidence="6">1.8.3.1</ecNumber>
    </recommendedName>
</protein>
<comment type="catalytic activity">
    <reaction evidence="14">
        <text>sulfite + O2 + H2O = sulfate + H2O2</text>
        <dbReference type="Rhea" id="RHEA:24600"/>
        <dbReference type="ChEBI" id="CHEBI:15377"/>
        <dbReference type="ChEBI" id="CHEBI:15379"/>
        <dbReference type="ChEBI" id="CHEBI:16189"/>
        <dbReference type="ChEBI" id="CHEBI:16240"/>
        <dbReference type="ChEBI" id="CHEBI:17359"/>
        <dbReference type="EC" id="1.8.3.1"/>
    </reaction>
    <physiologicalReaction direction="left-to-right" evidence="14">
        <dbReference type="Rhea" id="RHEA:24601"/>
    </physiologicalReaction>
</comment>
<dbReference type="Gene3D" id="3.90.420.10">
    <property type="entry name" value="Oxidoreductase, molybdopterin-binding domain"/>
    <property type="match status" value="1"/>
</dbReference>
<comment type="subcellular location">
    <subcellularLocation>
        <location evidence="3">Mitochondrion intermembrane space</location>
    </subcellularLocation>
</comment>
<evidence type="ECO:0000256" key="12">
    <source>
        <dbReference type="ARBA" id="ARBA00023128"/>
    </source>
</evidence>
<evidence type="ECO:0000256" key="5">
    <source>
        <dbReference type="ARBA" id="ARBA00004971"/>
    </source>
</evidence>
<dbReference type="GO" id="GO:0008482">
    <property type="term" value="F:sulfite oxidase activity"/>
    <property type="evidence" value="ECO:0007669"/>
    <property type="project" value="UniProtKB-EC"/>
</dbReference>
<sequence>MRKNLIRALSKRSSSHHVSREVQSSSSDESRKFRMFKWTAISSGLAAFYYLHERSKTEALSKEEILFTADEVSKHNSLESLWVSYKGKVYDVTEFAQAHPGGAKNLLLAAGKDLAPFWGLYQQHSADHVQEILARYCIGKLDPKSVKKSCLKSDKNTAYSNEPERHPAMKINNPTPFNGEPPPSLLLRSFITPNELHFIRNRLPVPEVDIATFTLDVSLPNGNVLPLSIDELKEKFEVIEMPVTLMCAGNRRSEFNAQVKDKKVNGLSWGQCAISTARWKGVLLTDILEHAGISYQECRAKGLVHLRVEGLDAGPDGVGTGASIPLERAFDRSSSVLVAFEMNGEEIPRDHGFPLRLVVPGTVGARNIKWLSKISVSAEESESPTQRRDYKLFGPNVTNVKNIPWEQAPSVQYLPVTSAILEPSTGTKGYAYSGAGNGITRVDISVDGGQTWTQTEIFNENDPYTQKSFAWTLWNFELEIPEDIKEDKIEICIRAIDSNCNTQPEKIDALWNIRGLLNNSWHRIELFVTRQ</sequence>
<dbReference type="InterPro" id="IPR005066">
    <property type="entry name" value="MoCF_OxRdtse_dimer"/>
</dbReference>
<evidence type="ECO:0000256" key="15">
    <source>
        <dbReference type="SAM" id="MobiDB-lite"/>
    </source>
</evidence>
<dbReference type="Pfam" id="PF00174">
    <property type="entry name" value="Oxidored_molyb"/>
    <property type="match status" value="1"/>
</dbReference>
<dbReference type="Pfam" id="PF00173">
    <property type="entry name" value="Cyt-b5"/>
    <property type="match status" value="1"/>
</dbReference>
<dbReference type="Pfam" id="PF03404">
    <property type="entry name" value="Mo-co_dimer"/>
    <property type="match status" value="1"/>
</dbReference>
<keyword evidence="8" id="KW-0349">Heme</keyword>
<evidence type="ECO:0000256" key="9">
    <source>
        <dbReference type="ARBA" id="ARBA00022723"/>
    </source>
</evidence>
<evidence type="ECO:0000313" key="17">
    <source>
        <dbReference type="EMBL" id="CBY14101.1"/>
    </source>
</evidence>
<reference evidence="17" key="1">
    <citation type="journal article" date="2010" name="Science">
        <title>Plasticity of animal genome architecture unmasked by rapid evolution of a pelagic tunicate.</title>
        <authorList>
            <person name="Denoeud F."/>
            <person name="Henriet S."/>
            <person name="Mungpakdee S."/>
            <person name="Aury J.M."/>
            <person name="Da Silva C."/>
            <person name="Brinkmann H."/>
            <person name="Mikhaleva J."/>
            <person name="Olsen L.C."/>
            <person name="Jubin C."/>
            <person name="Canestro C."/>
            <person name="Bouquet J.M."/>
            <person name="Danks G."/>
            <person name="Poulain J."/>
            <person name="Campsteijn C."/>
            <person name="Adamski M."/>
            <person name="Cross I."/>
            <person name="Yadetie F."/>
            <person name="Muffato M."/>
            <person name="Louis A."/>
            <person name="Butcher S."/>
            <person name="Tsagkogeorga G."/>
            <person name="Konrad A."/>
            <person name="Singh S."/>
            <person name="Jensen M.F."/>
            <person name="Cong E.H."/>
            <person name="Eikeseth-Otteraa H."/>
            <person name="Noel B."/>
            <person name="Anthouard V."/>
            <person name="Porcel B.M."/>
            <person name="Kachouri-Lafond R."/>
            <person name="Nishino A."/>
            <person name="Ugolini M."/>
            <person name="Chourrout P."/>
            <person name="Nishida H."/>
            <person name="Aasland R."/>
            <person name="Huzurbazar S."/>
            <person name="Westhof E."/>
            <person name="Delsuc F."/>
            <person name="Lehrach H."/>
            <person name="Reinhardt R."/>
            <person name="Weissenbach J."/>
            <person name="Roy S.W."/>
            <person name="Artiguenave F."/>
            <person name="Postlethwait J.H."/>
            <person name="Manak J.R."/>
            <person name="Thompson E.M."/>
            <person name="Jaillon O."/>
            <person name="Du Pasquier L."/>
            <person name="Boudinot P."/>
            <person name="Liberles D.A."/>
            <person name="Volff J.N."/>
            <person name="Philippe H."/>
            <person name="Lenhard B."/>
            <person name="Roest Crollius H."/>
            <person name="Wincker P."/>
            <person name="Chourrout D."/>
        </authorList>
    </citation>
    <scope>NUCLEOTIDE SEQUENCE [LARGE SCALE GENOMIC DNA]</scope>
</reference>
<dbReference type="InterPro" id="IPR014756">
    <property type="entry name" value="Ig_E-set"/>
</dbReference>